<evidence type="ECO:0000313" key="3">
    <source>
        <dbReference type="Proteomes" id="UP000011509"/>
    </source>
</evidence>
<dbReference type="Pfam" id="PF20314">
    <property type="entry name" value="DUF6610"/>
    <property type="match status" value="1"/>
</dbReference>
<dbReference type="InterPro" id="IPR046718">
    <property type="entry name" value="DUF6610"/>
</dbReference>
<keyword evidence="3" id="KW-1185">Reference proteome</keyword>
<dbReference type="Proteomes" id="UP000011509">
    <property type="component" value="Unassembled WGS sequence"/>
</dbReference>
<protein>
    <submittedName>
        <fullName evidence="2">Uncharacterized protein</fullName>
    </submittedName>
</protein>
<organism evidence="2 3">
    <name type="scientific">Halorubrum coriense DSM 10284</name>
    <dbReference type="NCBI Taxonomy" id="1227466"/>
    <lineage>
        <taxon>Archaea</taxon>
        <taxon>Methanobacteriati</taxon>
        <taxon>Methanobacteriota</taxon>
        <taxon>Stenosarchaea group</taxon>
        <taxon>Halobacteria</taxon>
        <taxon>Halobacteriales</taxon>
        <taxon>Haloferacaceae</taxon>
        <taxon>Halorubrum</taxon>
    </lineage>
</organism>
<dbReference type="PATRIC" id="fig|1227466.3.peg.1643"/>
<feature type="compositionally biased region" description="Polar residues" evidence="1">
    <location>
        <begin position="235"/>
        <end position="248"/>
    </location>
</feature>
<comment type="caution">
    <text evidence="2">The sequence shown here is derived from an EMBL/GenBank/DDBJ whole genome shotgun (WGS) entry which is preliminary data.</text>
</comment>
<dbReference type="RefSeq" id="WP_006113145.1">
    <property type="nucleotide sequence ID" value="NZ_AOJL01000032.1"/>
</dbReference>
<proteinExistence type="predicted"/>
<sequence length="248" mass="27208">MTLDVFATVNGGSEASEAVKRSDAQLGIESQNQHQIKSEGIEFVDYPFSKEDQSFDEHCETVAGIEPAVTVAPDIERGRDAQDVYEQARELSDFADEVIVVPKSIHPGDVPEQWRVGLPLASFGSDDEHQITDYHGCDSIHLLGGSPITQLRAIKILHDRVDSADGAAVFKGASMGDVFAPTQFGPHTRDRRCWFDTGDDVGYYERVEASLTNVHDALNNPGSAYSLDYDRPGESAQSRHPAQTQLVF</sequence>
<accession>M0ELW2</accession>
<feature type="region of interest" description="Disordered" evidence="1">
    <location>
        <begin position="225"/>
        <end position="248"/>
    </location>
</feature>
<gene>
    <name evidence="2" type="ORF">C464_08170</name>
</gene>
<dbReference type="OrthoDB" id="316054at2157"/>
<name>M0ELW2_9EURY</name>
<evidence type="ECO:0000313" key="2">
    <source>
        <dbReference type="EMBL" id="ELZ47882.1"/>
    </source>
</evidence>
<dbReference type="AlphaFoldDB" id="M0ELW2"/>
<reference evidence="2 3" key="1">
    <citation type="journal article" date="2014" name="PLoS Genet.">
        <title>Phylogenetically driven sequencing of extremely halophilic archaea reveals strategies for static and dynamic osmo-response.</title>
        <authorList>
            <person name="Becker E.A."/>
            <person name="Seitzer P.M."/>
            <person name="Tritt A."/>
            <person name="Larsen D."/>
            <person name="Krusor M."/>
            <person name="Yao A.I."/>
            <person name="Wu D."/>
            <person name="Madern D."/>
            <person name="Eisen J.A."/>
            <person name="Darling A.E."/>
            <person name="Facciotti M.T."/>
        </authorList>
    </citation>
    <scope>NUCLEOTIDE SEQUENCE [LARGE SCALE GENOMIC DNA]</scope>
    <source>
        <strain evidence="2 3">DSM 10284</strain>
    </source>
</reference>
<dbReference type="EMBL" id="AOJL01000032">
    <property type="protein sequence ID" value="ELZ47882.1"/>
    <property type="molecule type" value="Genomic_DNA"/>
</dbReference>
<evidence type="ECO:0000256" key="1">
    <source>
        <dbReference type="SAM" id="MobiDB-lite"/>
    </source>
</evidence>